<evidence type="ECO:0000256" key="1">
    <source>
        <dbReference type="SAM" id="Phobius"/>
    </source>
</evidence>
<gene>
    <name evidence="2" type="ORF">LIER_10826</name>
</gene>
<feature type="transmembrane region" description="Helical" evidence="1">
    <location>
        <begin position="40"/>
        <end position="60"/>
    </location>
</feature>
<proteinExistence type="predicted"/>
<dbReference type="AlphaFoldDB" id="A0AAV3PKP1"/>
<feature type="transmembrane region" description="Helical" evidence="1">
    <location>
        <begin position="72"/>
        <end position="105"/>
    </location>
</feature>
<feature type="transmembrane region" description="Helical" evidence="1">
    <location>
        <begin position="12"/>
        <end position="33"/>
    </location>
</feature>
<dbReference type="SUPFAM" id="SSF52833">
    <property type="entry name" value="Thioredoxin-like"/>
    <property type="match status" value="1"/>
</dbReference>
<dbReference type="Gene3D" id="3.40.30.10">
    <property type="entry name" value="Glutaredoxin"/>
    <property type="match status" value="1"/>
</dbReference>
<comment type="caution">
    <text evidence="2">The sequence shown here is derived from an EMBL/GenBank/DDBJ whole genome shotgun (WGS) entry which is preliminary data.</text>
</comment>
<dbReference type="Proteomes" id="UP001454036">
    <property type="component" value="Unassembled WGS sequence"/>
</dbReference>
<dbReference type="EMBL" id="BAABME010001961">
    <property type="protein sequence ID" value="GAA0152314.1"/>
    <property type="molecule type" value="Genomic_DNA"/>
</dbReference>
<accession>A0AAV3PKP1</accession>
<dbReference type="InterPro" id="IPR036249">
    <property type="entry name" value="Thioredoxin-like_sf"/>
</dbReference>
<reference evidence="2 3" key="1">
    <citation type="submission" date="2024-01" db="EMBL/GenBank/DDBJ databases">
        <title>The complete chloroplast genome sequence of Lithospermum erythrorhizon: insights into the phylogenetic relationship among Boraginaceae species and the maternal lineages of purple gromwells.</title>
        <authorList>
            <person name="Okada T."/>
            <person name="Watanabe K."/>
        </authorList>
    </citation>
    <scope>NUCLEOTIDE SEQUENCE [LARGE SCALE GENOMIC DNA]</scope>
</reference>
<protein>
    <submittedName>
        <fullName evidence="2">Oxidoreductase</fullName>
    </submittedName>
</protein>
<name>A0AAV3PKP1_LITER</name>
<organism evidence="2 3">
    <name type="scientific">Lithospermum erythrorhizon</name>
    <name type="common">Purple gromwell</name>
    <name type="synonym">Lithospermum officinale var. erythrorhizon</name>
    <dbReference type="NCBI Taxonomy" id="34254"/>
    <lineage>
        <taxon>Eukaryota</taxon>
        <taxon>Viridiplantae</taxon>
        <taxon>Streptophyta</taxon>
        <taxon>Embryophyta</taxon>
        <taxon>Tracheophyta</taxon>
        <taxon>Spermatophyta</taxon>
        <taxon>Magnoliopsida</taxon>
        <taxon>eudicotyledons</taxon>
        <taxon>Gunneridae</taxon>
        <taxon>Pentapetalae</taxon>
        <taxon>asterids</taxon>
        <taxon>lamiids</taxon>
        <taxon>Boraginales</taxon>
        <taxon>Boraginaceae</taxon>
        <taxon>Boraginoideae</taxon>
        <taxon>Lithospermeae</taxon>
        <taxon>Lithospermum</taxon>
    </lineage>
</organism>
<keyword evidence="3" id="KW-1185">Reference proteome</keyword>
<evidence type="ECO:0000313" key="2">
    <source>
        <dbReference type="EMBL" id="GAA0152314.1"/>
    </source>
</evidence>
<sequence length="247" mass="28142">MLHRIVSEPYYLVHLLVFFSYIPIRLSASHVLVPSRSSLLLHREIQAVLTFLVLAAIKLVKSETWEAFTADFLFYAKVFLAAVALILDYHLALWYALAFLAIYILVQQPPYNKKGTSSQLTPLQLESLLTEGTTSKFWLVEFCALSTPECISTSSFFPELSITYSNKLLSFGTVDLGLFPNAAEKFGISLASLSQLPTYILYERGMEAKRYPEQNFERTSFSPPMTKKILCQHFELDKLLLDYVNDK</sequence>
<keyword evidence="1" id="KW-0472">Membrane</keyword>
<keyword evidence="1" id="KW-1133">Transmembrane helix</keyword>
<keyword evidence="1" id="KW-0812">Transmembrane</keyword>
<evidence type="ECO:0000313" key="3">
    <source>
        <dbReference type="Proteomes" id="UP001454036"/>
    </source>
</evidence>